<evidence type="ECO:0000256" key="1">
    <source>
        <dbReference type="SAM" id="MobiDB-lite"/>
    </source>
</evidence>
<dbReference type="RefSeq" id="WP_188124416.1">
    <property type="nucleotide sequence ID" value="NZ_BOMP01000141.1"/>
</dbReference>
<dbReference type="SUPFAM" id="SSF74853">
    <property type="entry name" value="Lamin A/C globular tail domain"/>
    <property type="match status" value="1"/>
</dbReference>
<dbReference type="Proteomes" id="UP000590511">
    <property type="component" value="Unassembled WGS sequence"/>
</dbReference>
<comment type="caution">
    <text evidence="4">The sequence shown here is derived from an EMBL/GenBank/DDBJ whole genome shotgun (WGS) entry which is preliminary data.</text>
</comment>
<dbReference type="PROSITE" id="PS51841">
    <property type="entry name" value="LTD"/>
    <property type="match status" value="1"/>
</dbReference>
<dbReference type="Pfam" id="PF00932">
    <property type="entry name" value="LTD"/>
    <property type="match status" value="1"/>
</dbReference>
<evidence type="ECO:0000313" key="6">
    <source>
        <dbReference type="Proteomes" id="UP000631312"/>
    </source>
</evidence>
<sequence>MSSPSDAAPATRQPWRWIAVGVTTVAVTAAGITYASASTTAAVPNVRFTKVYYNSPGSDTRTNASLNAEYVQVTNKTSKSVDLAGWTIRDKSNHVHTLAGTLAAGKALTVHTGKGTNGKPAGHRYWQSGNYVWNNTGDTATLRTKTGATAHTCTWGKTGSVTSCPGGGPATVPPTTRPTTITPTKTLVPTTAPTTKPTTEPTTEPTVGPG</sequence>
<evidence type="ECO:0000313" key="4">
    <source>
        <dbReference type="EMBL" id="MBB4752603.1"/>
    </source>
</evidence>
<feature type="domain" description="LTD" evidence="2">
    <location>
        <begin position="30"/>
        <end position="195"/>
    </location>
</feature>
<protein>
    <submittedName>
        <fullName evidence="4">Putative extracellular nuclease</fullName>
    </submittedName>
</protein>
<name>A0A7W7HL78_9ACTN</name>
<feature type="compositionally biased region" description="Low complexity" evidence="1">
    <location>
        <begin position="177"/>
        <end position="210"/>
    </location>
</feature>
<dbReference type="InterPro" id="IPR001322">
    <property type="entry name" value="Lamin_tail_dom"/>
</dbReference>
<dbReference type="EMBL" id="JACHNC010000001">
    <property type="protein sequence ID" value="MBB4752603.1"/>
    <property type="molecule type" value="Genomic_DNA"/>
</dbReference>
<evidence type="ECO:0000313" key="5">
    <source>
        <dbReference type="Proteomes" id="UP000590511"/>
    </source>
</evidence>
<proteinExistence type="predicted"/>
<keyword evidence="6" id="KW-1185">Reference proteome</keyword>
<dbReference type="InterPro" id="IPR036415">
    <property type="entry name" value="Lamin_tail_dom_sf"/>
</dbReference>
<dbReference type="Proteomes" id="UP000631312">
    <property type="component" value="Unassembled WGS sequence"/>
</dbReference>
<dbReference type="EMBL" id="BOMP01000141">
    <property type="protein sequence ID" value="GIE44729.1"/>
    <property type="molecule type" value="Genomic_DNA"/>
</dbReference>
<dbReference type="Gene3D" id="2.60.40.1260">
    <property type="entry name" value="Lamin Tail domain"/>
    <property type="match status" value="1"/>
</dbReference>
<evidence type="ECO:0000313" key="3">
    <source>
        <dbReference type="EMBL" id="GIE44729.1"/>
    </source>
</evidence>
<reference evidence="3 6" key="2">
    <citation type="submission" date="2021-01" db="EMBL/GenBank/DDBJ databases">
        <title>Whole genome shotgun sequence of Actinoplanes lobatus NBRC 12513.</title>
        <authorList>
            <person name="Komaki H."/>
            <person name="Tamura T."/>
        </authorList>
    </citation>
    <scope>NUCLEOTIDE SEQUENCE [LARGE SCALE GENOMIC DNA]</scope>
    <source>
        <strain evidence="3 6">NBRC 12513</strain>
    </source>
</reference>
<organism evidence="4 5">
    <name type="scientific">Actinoplanes lobatus</name>
    <dbReference type="NCBI Taxonomy" id="113568"/>
    <lineage>
        <taxon>Bacteria</taxon>
        <taxon>Bacillati</taxon>
        <taxon>Actinomycetota</taxon>
        <taxon>Actinomycetes</taxon>
        <taxon>Micromonosporales</taxon>
        <taxon>Micromonosporaceae</taxon>
        <taxon>Actinoplanes</taxon>
    </lineage>
</organism>
<dbReference type="AlphaFoldDB" id="A0A7W7HL78"/>
<accession>A0A7W7HL78</accession>
<reference evidence="4 5" key="1">
    <citation type="submission" date="2020-08" db="EMBL/GenBank/DDBJ databases">
        <title>Sequencing the genomes of 1000 actinobacteria strains.</title>
        <authorList>
            <person name="Klenk H.-P."/>
        </authorList>
    </citation>
    <scope>NUCLEOTIDE SEQUENCE [LARGE SCALE GENOMIC DNA]</scope>
    <source>
        <strain evidence="4 5">DSM 43150</strain>
    </source>
</reference>
<gene>
    <name evidence="3" type="ORF">Alo02nite_76270</name>
    <name evidence="4" type="ORF">BJ964_006764</name>
</gene>
<feature type="region of interest" description="Disordered" evidence="1">
    <location>
        <begin position="164"/>
        <end position="210"/>
    </location>
</feature>
<evidence type="ECO:0000259" key="2">
    <source>
        <dbReference type="PROSITE" id="PS51841"/>
    </source>
</evidence>